<evidence type="ECO:0000256" key="2">
    <source>
        <dbReference type="ARBA" id="ARBA00023015"/>
    </source>
</evidence>
<keyword evidence="9" id="KW-1185">Reference proteome</keyword>
<feature type="domain" description="RNA polymerase sigma factor 70 region 4 type 2" evidence="7">
    <location>
        <begin position="127"/>
        <end position="177"/>
    </location>
</feature>
<dbReference type="Pfam" id="PF08281">
    <property type="entry name" value="Sigma70_r4_2"/>
    <property type="match status" value="1"/>
</dbReference>
<dbReference type="GO" id="GO:0003677">
    <property type="term" value="F:DNA binding"/>
    <property type="evidence" value="ECO:0007669"/>
    <property type="project" value="UniProtKB-KW"/>
</dbReference>
<feature type="domain" description="RNA polymerase sigma-70 region 2" evidence="6">
    <location>
        <begin position="36"/>
        <end position="96"/>
    </location>
</feature>
<keyword evidence="4" id="KW-0238">DNA-binding</keyword>
<dbReference type="EMBL" id="BFBR01000006">
    <property type="protein sequence ID" value="GBF58478.1"/>
    <property type="molecule type" value="Genomic_DNA"/>
</dbReference>
<protein>
    <submittedName>
        <fullName evidence="8">ECF RNA polymerase sigma factor SigR</fullName>
    </submittedName>
</protein>
<dbReference type="Proteomes" id="UP000245086">
    <property type="component" value="Unassembled WGS sequence"/>
</dbReference>
<reference evidence="8 9" key="1">
    <citation type="journal article" date="2018" name="Genome Announc.">
        <title>Draft Genome Sequence of "Candidatus Phycosocius bacilliformis," an Alphaproteobacterial Ectosymbiont of the Hydrocarbon-Producing Green Alga Botryococcus braunii.</title>
        <authorList>
            <person name="Tanabe Y."/>
            <person name="Yamaguchi H."/>
            <person name="Watanabe M.M."/>
        </authorList>
    </citation>
    <scope>NUCLEOTIDE SEQUENCE [LARGE SCALE GENOMIC DNA]</scope>
    <source>
        <strain evidence="8 9">BOTRYCO-2</strain>
    </source>
</reference>
<dbReference type="InterPro" id="IPR007627">
    <property type="entry name" value="RNA_pol_sigma70_r2"/>
</dbReference>
<dbReference type="PANTHER" id="PTHR43133">
    <property type="entry name" value="RNA POLYMERASE ECF-TYPE SIGMA FACTO"/>
    <property type="match status" value="1"/>
</dbReference>
<keyword evidence="2" id="KW-0805">Transcription regulation</keyword>
<dbReference type="InterPro" id="IPR013325">
    <property type="entry name" value="RNA_pol_sigma_r2"/>
</dbReference>
<evidence type="ECO:0000259" key="6">
    <source>
        <dbReference type="Pfam" id="PF04542"/>
    </source>
</evidence>
<dbReference type="SUPFAM" id="SSF88946">
    <property type="entry name" value="Sigma2 domain of RNA polymerase sigma factors"/>
    <property type="match status" value="1"/>
</dbReference>
<organism evidence="8 9">
    <name type="scientific">Candidatus Phycosocius bacilliformis</name>
    <dbReference type="NCBI Taxonomy" id="1445552"/>
    <lineage>
        <taxon>Bacteria</taxon>
        <taxon>Pseudomonadati</taxon>
        <taxon>Pseudomonadota</taxon>
        <taxon>Alphaproteobacteria</taxon>
        <taxon>Caulobacterales</taxon>
        <taxon>Caulobacterales incertae sedis</taxon>
        <taxon>Candidatus Phycosocius</taxon>
    </lineage>
</organism>
<dbReference type="NCBIfam" id="TIGR02937">
    <property type="entry name" value="sigma70-ECF"/>
    <property type="match status" value="1"/>
</dbReference>
<comment type="similarity">
    <text evidence="1">Belongs to the sigma-70 factor family. ECF subfamily.</text>
</comment>
<dbReference type="PANTHER" id="PTHR43133:SF58">
    <property type="entry name" value="ECF RNA POLYMERASE SIGMA FACTOR SIGD"/>
    <property type="match status" value="1"/>
</dbReference>
<dbReference type="InterPro" id="IPR039425">
    <property type="entry name" value="RNA_pol_sigma-70-like"/>
</dbReference>
<dbReference type="NCBIfam" id="NF009191">
    <property type="entry name" value="PRK12539.1"/>
    <property type="match status" value="1"/>
</dbReference>
<evidence type="ECO:0000313" key="8">
    <source>
        <dbReference type="EMBL" id="GBF58478.1"/>
    </source>
</evidence>
<comment type="caution">
    <text evidence="8">The sequence shown here is derived from an EMBL/GenBank/DDBJ whole genome shotgun (WGS) entry which is preliminary data.</text>
</comment>
<gene>
    <name evidence="8" type="primary">sigR</name>
    <name evidence="8" type="ORF">PbB2_02164</name>
</gene>
<dbReference type="GO" id="GO:0016987">
    <property type="term" value="F:sigma factor activity"/>
    <property type="evidence" value="ECO:0007669"/>
    <property type="project" value="UniProtKB-KW"/>
</dbReference>
<name>A0A2P2EBP7_9PROT</name>
<keyword evidence="5" id="KW-0804">Transcription</keyword>
<dbReference type="OrthoDB" id="7041663at2"/>
<dbReference type="InterPro" id="IPR013249">
    <property type="entry name" value="RNA_pol_sigma70_r4_t2"/>
</dbReference>
<evidence type="ECO:0000256" key="4">
    <source>
        <dbReference type="ARBA" id="ARBA00023125"/>
    </source>
</evidence>
<dbReference type="Gene3D" id="1.10.1740.10">
    <property type="match status" value="1"/>
</dbReference>
<evidence type="ECO:0000313" key="9">
    <source>
        <dbReference type="Proteomes" id="UP000245086"/>
    </source>
</evidence>
<evidence type="ECO:0000259" key="7">
    <source>
        <dbReference type="Pfam" id="PF08281"/>
    </source>
</evidence>
<dbReference type="GO" id="GO:0006352">
    <property type="term" value="P:DNA-templated transcription initiation"/>
    <property type="evidence" value="ECO:0007669"/>
    <property type="project" value="InterPro"/>
</dbReference>
<dbReference type="InterPro" id="IPR014284">
    <property type="entry name" value="RNA_pol_sigma-70_dom"/>
</dbReference>
<dbReference type="Pfam" id="PF04542">
    <property type="entry name" value="Sigma70_r2"/>
    <property type="match status" value="1"/>
</dbReference>
<proteinExistence type="inferred from homology"/>
<dbReference type="AlphaFoldDB" id="A0A2P2EBP7"/>
<accession>A0A2P2EBP7</accession>
<dbReference type="InterPro" id="IPR036388">
    <property type="entry name" value="WH-like_DNA-bd_sf"/>
</dbReference>
<evidence type="ECO:0000256" key="5">
    <source>
        <dbReference type="ARBA" id="ARBA00023163"/>
    </source>
</evidence>
<evidence type="ECO:0000256" key="3">
    <source>
        <dbReference type="ARBA" id="ARBA00023082"/>
    </source>
</evidence>
<dbReference type="RefSeq" id="WP_108985336.1">
    <property type="nucleotide sequence ID" value="NZ_BFBR01000006.1"/>
</dbReference>
<dbReference type="InterPro" id="IPR013324">
    <property type="entry name" value="RNA_pol_sigma_r3/r4-like"/>
</dbReference>
<evidence type="ECO:0000256" key="1">
    <source>
        <dbReference type="ARBA" id="ARBA00010641"/>
    </source>
</evidence>
<dbReference type="Gene3D" id="1.10.10.10">
    <property type="entry name" value="Winged helix-like DNA-binding domain superfamily/Winged helix DNA-binding domain"/>
    <property type="match status" value="1"/>
</dbReference>
<keyword evidence="3" id="KW-0731">Sigma factor</keyword>
<sequence length="188" mass="20798">MAGGLGLVADEAQLHSWMLGAQAGDPVATRQLLDGLAPRLRAFFRNKGARPEDAEDLVQETLIAIYTKRSMFDPEQRLLAWVYAIARYRMIDRWRRIGNRGLDLPIEDFEHALAAEETEAGDPKSDVAKLLQDLPEKQRVAIELVKLKELSIAEAAAQTGWSPSDIKISIHRGLKALMRLVGSTAKGA</sequence>
<dbReference type="SUPFAM" id="SSF88659">
    <property type="entry name" value="Sigma3 and sigma4 domains of RNA polymerase sigma factors"/>
    <property type="match status" value="1"/>
</dbReference>